<feature type="domain" description="BTB" evidence="3">
    <location>
        <begin position="22"/>
        <end position="89"/>
    </location>
</feature>
<dbReference type="Gene3D" id="1.25.40.420">
    <property type="match status" value="1"/>
</dbReference>
<dbReference type="InterPro" id="IPR011705">
    <property type="entry name" value="BACK"/>
</dbReference>
<dbReference type="PROSITE" id="PS50097">
    <property type="entry name" value="BTB"/>
    <property type="match status" value="1"/>
</dbReference>
<evidence type="ECO:0000259" key="3">
    <source>
        <dbReference type="PROSITE" id="PS50097"/>
    </source>
</evidence>
<gene>
    <name evidence="4" type="ORF">CAPTEDRAFT_96470</name>
</gene>
<dbReference type="SUPFAM" id="SSF117281">
    <property type="entry name" value="Kelch motif"/>
    <property type="match status" value="1"/>
</dbReference>
<dbReference type="PANTHER" id="PTHR24412">
    <property type="entry name" value="KELCH PROTEIN"/>
    <property type="match status" value="1"/>
</dbReference>
<protein>
    <recommendedName>
        <fullName evidence="3">BTB domain-containing protein</fullName>
    </recommendedName>
</protein>
<dbReference type="EMBL" id="KB294238">
    <property type="protein sequence ID" value="ELU14873.1"/>
    <property type="molecule type" value="Genomic_DNA"/>
</dbReference>
<keyword evidence="2" id="KW-0677">Repeat</keyword>
<dbReference type="SMART" id="SM00225">
    <property type="entry name" value="BTB"/>
    <property type="match status" value="1"/>
</dbReference>
<dbReference type="STRING" id="283909.R7V7N8"/>
<evidence type="ECO:0000256" key="2">
    <source>
        <dbReference type="ARBA" id="ARBA00022737"/>
    </source>
</evidence>
<dbReference type="PANTHER" id="PTHR24412:SF489">
    <property type="entry name" value="RING FINGER DOMAIN AND KELCH REPEAT-CONTAINING PROTEIN DDB_G0271372"/>
    <property type="match status" value="1"/>
</dbReference>
<proteinExistence type="predicted"/>
<dbReference type="CDD" id="cd18186">
    <property type="entry name" value="BTB_POZ_ZBTB_KLHL-like"/>
    <property type="match status" value="1"/>
</dbReference>
<dbReference type="PIRSF" id="PIRSF037037">
    <property type="entry name" value="Kelch-like_protein_gigaxonin"/>
    <property type="match status" value="1"/>
</dbReference>
<reference evidence="6" key="1">
    <citation type="submission" date="2012-12" db="EMBL/GenBank/DDBJ databases">
        <authorList>
            <person name="Hellsten U."/>
            <person name="Grimwood J."/>
            <person name="Chapman J.A."/>
            <person name="Shapiro H."/>
            <person name="Aerts A."/>
            <person name="Otillar R.P."/>
            <person name="Terry A.Y."/>
            <person name="Boore J.L."/>
            <person name="Simakov O."/>
            <person name="Marletaz F."/>
            <person name="Cho S.-J."/>
            <person name="Edsinger-Gonzales E."/>
            <person name="Havlak P."/>
            <person name="Kuo D.-H."/>
            <person name="Larsson T."/>
            <person name="Lv J."/>
            <person name="Arendt D."/>
            <person name="Savage R."/>
            <person name="Osoegawa K."/>
            <person name="de Jong P."/>
            <person name="Lindberg D.R."/>
            <person name="Seaver E.C."/>
            <person name="Weisblat D.A."/>
            <person name="Putnam N.H."/>
            <person name="Grigoriev I.V."/>
            <person name="Rokhsar D.S."/>
        </authorList>
    </citation>
    <scope>NUCLEOTIDE SEQUENCE</scope>
    <source>
        <strain evidence="6">I ESC-2004</strain>
    </source>
</reference>
<reference evidence="5" key="3">
    <citation type="submission" date="2015-06" db="UniProtKB">
        <authorList>
            <consortium name="EnsemblMetazoa"/>
        </authorList>
    </citation>
    <scope>IDENTIFICATION</scope>
</reference>
<dbReference type="InterPro" id="IPR011333">
    <property type="entry name" value="SKP1/BTB/POZ_sf"/>
</dbReference>
<dbReference type="SUPFAM" id="SSF54695">
    <property type="entry name" value="POZ domain"/>
    <property type="match status" value="1"/>
</dbReference>
<dbReference type="EnsemblMetazoa" id="CapteT96470">
    <property type="protein sequence ID" value="CapteP96470"/>
    <property type="gene ID" value="CapteG96470"/>
</dbReference>
<keyword evidence="1" id="KW-0880">Kelch repeat</keyword>
<evidence type="ECO:0000313" key="5">
    <source>
        <dbReference type="EnsemblMetazoa" id="CapteP96470"/>
    </source>
</evidence>
<dbReference type="EMBL" id="AMQN01018349">
    <property type="status" value="NOT_ANNOTATED_CDS"/>
    <property type="molecule type" value="Genomic_DNA"/>
</dbReference>
<sequence length="508" mass="57368">MTQAISSLPAVFLQMKEADEFVDITLVFGKQRIACHKVILAGMCDYFRRMFLTNMLERGSQEVVLKDISASTGVLLVEYLYSGNIDITQLNAQDLLAASEMLLLGALKKNVEDFLLSHTDSVNCISIINLARLYDLKTLLADARSYLHEHVKEVVEAEEMHLLQEGDLIEVLEANVSQEENFLFIQKWMKSAEGRTDRFDDLMQHVSLSQCSKDFVCNTVMAEKLMHNTRGVQLLQQFMESYGSADPPKQPSLAVGNDDAEMWLCTDLNTPQWQLIQQPPFHIALYSACASPGGFVVSGGRSQNGIQRECYSYAAQNGQWNTLPPMPTARFNHSSIYHNHHLYVVGGCDGYDIFDRSDLNSVEVLDMRNLQWNHLPPLPREVRLAYLAIVSDNLFVLGGFCGLNWVADVHEFDSTQQTWRQRSPIPERCERGVAVSFNDLVYVVGGRNRSCMRFNPRNNTWTSLQRPQFSHWRGPSLVLNGNIVVFGGQGNDSIEEYSPLTDSCPRGH</sequence>
<reference evidence="4 6" key="2">
    <citation type="journal article" date="2013" name="Nature">
        <title>Insights into bilaterian evolution from three spiralian genomes.</title>
        <authorList>
            <person name="Simakov O."/>
            <person name="Marletaz F."/>
            <person name="Cho S.J."/>
            <person name="Edsinger-Gonzales E."/>
            <person name="Havlak P."/>
            <person name="Hellsten U."/>
            <person name="Kuo D.H."/>
            <person name="Larsson T."/>
            <person name="Lv J."/>
            <person name="Arendt D."/>
            <person name="Savage R."/>
            <person name="Osoegawa K."/>
            <person name="de Jong P."/>
            <person name="Grimwood J."/>
            <person name="Chapman J.A."/>
            <person name="Shapiro H."/>
            <person name="Aerts A."/>
            <person name="Otillar R.P."/>
            <person name="Terry A.Y."/>
            <person name="Boore J.L."/>
            <person name="Grigoriev I.V."/>
            <person name="Lindberg D.R."/>
            <person name="Seaver E.C."/>
            <person name="Weisblat D.A."/>
            <person name="Putnam N.H."/>
            <person name="Rokhsar D.S."/>
        </authorList>
    </citation>
    <scope>NUCLEOTIDE SEQUENCE</scope>
    <source>
        <strain evidence="4 6">I ESC-2004</strain>
    </source>
</reference>
<dbReference type="SMART" id="SM00612">
    <property type="entry name" value="Kelch"/>
    <property type="match status" value="4"/>
</dbReference>
<evidence type="ECO:0000313" key="6">
    <source>
        <dbReference type="Proteomes" id="UP000014760"/>
    </source>
</evidence>
<dbReference type="Gene3D" id="2.120.10.80">
    <property type="entry name" value="Kelch-type beta propeller"/>
    <property type="match status" value="1"/>
</dbReference>
<dbReference type="InterPro" id="IPR000210">
    <property type="entry name" value="BTB/POZ_dom"/>
</dbReference>
<name>R7V7N8_CAPTE</name>
<keyword evidence="6" id="KW-1185">Reference proteome</keyword>
<dbReference type="Pfam" id="PF07707">
    <property type="entry name" value="BACK"/>
    <property type="match status" value="1"/>
</dbReference>
<dbReference type="HOGENOM" id="CLU_004253_14_0_1"/>
<evidence type="ECO:0000313" key="4">
    <source>
        <dbReference type="EMBL" id="ELU14873.1"/>
    </source>
</evidence>
<dbReference type="Pfam" id="PF00651">
    <property type="entry name" value="BTB"/>
    <property type="match status" value="1"/>
</dbReference>
<dbReference type="OrthoDB" id="45365at2759"/>
<dbReference type="Pfam" id="PF24681">
    <property type="entry name" value="Kelch_KLHDC2_KLHL20_DRC7"/>
    <property type="match status" value="1"/>
</dbReference>
<dbReference type="InterPro" id="IPR017096">
    <property type="entry name" value="BTB-kelch_protein"/>
</dbReference>
<dbReference type="Gene3D" id="3.30.710.10">
    <property type="entry name" value="Potassium Channel Kv1.1, Chain A"/>
    <property type="match status" value="1"/>
</dbReference>
<evidence type="ECO:0000256" key="1">
    <source>
        <dbReference type="ARBA" id="ARBA00022441"/>
    </source>
</evidence>
<dbReference type="Proteomes" id="UP000014760">
    <property type="component" value="Unassembled WGS sequence"/>
</dbReference>
<dbReference type="SMART" id="SM00875">
    <property type="entry name" value="BACK"/>
    <property type="match status" value="1"/>
</dbReference>
<dbReference type="OMA" id="RSINIHQ"/>
<dbReference type="InterPro" id="IPR006652">
    <property type="entry name" value="Kelch_1"/>
</dbReference>
<accession>R7V7N8</accession>
<dbReference type="AlphaFoldDB" id="R7V7N8"/>
<organism evidence="4">
    <name type="scientific">Capitella teleta</name>
    <name type="common">Polychaete worm</name>
    <dbReference type="NCBI Taxonomy" id="283909"/>
    <lineage>
        <taxon>Eukaryota</taxon>
        <taxon>Metazoa</taxon>
        <taxon>Spiralia</taxon>
        <taxon>Lophotrochozoa</taxon>
        <taxon>Annelida</taxon>
        <taxon>Polychaeta</taxon>
        <taxon>Sedentaria</taxon>
        <taxon>Scolecida</taxon>
        <taxon>Capitellidae</taxon>
        <taxon>Capitella</taxon>
    </lineage>
</organism>
<dbReference type="InterPro" id="IPR015915">
    <property type="entry name" value="Kelch-typ_b-propeller"/>
</dbReference>